<keyword evidence="2" id="KW-1185">Reference proteome</keyword>
<comment type="caution">
    <text evidence="1">The sequence shown here is derived from an EMBL/GenBank/DDBJ whole genome shotgun (WGS) entry which is preliminary data.</text>
</comment>
<dbReference type="EMBL" id="LNYC01000070">
    <property type="protein sequence ID" value="KTC97465.1"/>
    <property type="molecule type" value="Genomic_DNA"/>
</dbReference>
<dbReference type="AlphaFoldDB" id="A0A0W0TPI4"/>
<dbReference type="RefSeq" id="WP_028387123.1">
    <property type="nucleotide sequence ID" value="NZ_CAAAHN010000003.1"/>
</dbReference>
<evidence type="ECO:0000313" key="2">
    <source>
        <dbReference type="Proteomes" id="UP000054785"/>
    </source>
</evidence>
<accession>A0A0W0TPI4</accession>
<sequence length="142" mass="16637">MRQPLILLHEESLRMTHPVFQAAPAGTSAVYIWDDEYARRTAYSFKRFVFNYETLCHLNVDILHGDTLKILQDINPSIVYIPGTNNPLLIEVIDSIKAFYTVELVEDEPFVKLNKTMDYRRFFQYWNHAKKTAFLYNGGLDD</sequence>
<gene>
    <name evidence="1" type="ORF">Lgee_1786</name>
</gene>
<dbReference type="SUPFAM" id="SSF52425">
    <property type="entry name" value="Cryptochrome/photolyase, N-terminal domain"/>
    <property type="match status" value="1"/>
</dbReference>
<name>A0A0W0TPI4_9GAMM</name>
<proteinExistence type="predicted"/>
<dbReference type="PATRIC" id="fig|45065.4.peg.1937"/>
<dbReference type="InterPro" id="IPR036155">
    <property type="entry name" value="Crypto/Photolyase_N_sf"/>
</dbReference>
<dbReference type="STRING" id="45065.Lgee_1786"/>
<dbReference type="Proteomes" id="UP000054785">
    <property type="component" value="Unassembled WGS sequence"/>
</dbReference>
<protein>
    <submittedName>
        <fullName evidence="1">Uncharacterized protein</fullName>
    </submittedName>
</protein>
<evidence type="ECO:0000313" key="1">
    <source>
        <dbReference type="EMBL" id="KTC97465.1"/>
    </source>
</evidence>
<reference evidence="1 2" key="1">
    <citation type="submission" date="2015-11" db="EMBL/GenBank/DDBJ databases">
        <title>Genomic analysis of 38 Legionella species identifies large and diverse effector repertoires.</title>
        <authorList>
            <person name="Burstein D."/>
            <person name="Amaro F."/>
            <person name="Zusman T."/>
            <person name="Lifshitz Z."/>
            <person name="Cohen O."/>
            <person name="Gilbert J.A."/>
            <person name="Pupko T."/>
            <person name="Shuman H.A."/>
            <person name="Segal G."/>
        </authorList>
    </citation>
    <scope>NUCLEOTIDE SEQUENCE [LARGE SCALE GENOMIC DNA]</scope>
    <source>
        <strain evidence="1 2">ATCC 49504</strain>
    </source>
</reference>
<dbReference type="OrthoDB" id="5616018at2"/>
<organism evidence="1 2">
    <name type="scientific">Legionella geestiana</name>
    <dbReference type="NCBI Taxonomy" id="45065"/>
    <lineage>
        <taxon>Bacteria</taxon>
        <taxon>Pseudomonadati</taxon>
        <taxon>Pseudomonadota</taxon>
        <taxon>Gammaproteobacteria</taxon>
        <taxon>Legionellales</taxon>
        <taxon>Legionellaceae</taxon>
        <taxon>Legionella</taxon>
    </lineage>
</organism>